<protein>
    <recommendedName>
        <fullName evidence="3">Ppx/GppA phosphatase N-terminal domain-containing protein</fullName>
    </recommendedName>
</protein>
<name>A0A8J3ZQT9_9ACTN</name>
<evidence type="ECO:0000313" key="5">
    <source>
        <dbReference type="Proteomes" id="UP000635606"/>
    </source>
</evidence>
<dbReference type="Gene3D" id="3.30.420.40">
    <property type="match status" value="1"/>
</dbReference>
<proteinExistence type="inferred from homology"/>
<reference evidence="4" key="1">
    <citation type="submission" date="2021-01" db="EMBL/GenBank/DDBJ databases">
        <title>Whole genome shotgun sequence of Virgisporangium ochraceum NBRC 16418.</title>
        <authorList>
            <person name="Komaki H."/>
            <person name="Tamura T."/>
        </authorList>
    </citation>
    <scope>NUCLEOTIDE SEQUENCE</scope>
    <source>
        <strain evidence="4">NBRC 16418</strain>
    </source>
</reference>
<accession>A0A8J3ZQT9</accession>
<dbReference type="InterPro" id="IPR003695">
    <property type="entry name" value="Ppx_GppA_N"/>
</dbReference>
<dbReference type="InterPro" id="IPR050273">
    <property type="entry name" value="GppA/Ppx_hydrolase"/>
</dbReference>
<dbReference type="Pfam" id="PF02541">
    <property type="entry name" value="Ppx-GppA"/>
    <property type="match status" value="1"/>
</dbReference>
<keyword evidence="2" id="KW-0378">Hydrolase</keyword>
<comment type="similarity">
    <text evidence="1">Belongs to the GppA/Ppx family.</text>
</comment>
<dbReference type="SUPFAM" id="SSF53067">
    <property type="entry name" value="Actin-like ATPase domain"/>
    <property type="match status" value="2"/>
</dbReference>
<dbReference type="FunFam" id="3.30.420.150:FF:000006">
    <property type="entry name" value="Ppx/GppA family phosphatase"/>
    <property type="match status" value="1"/>
</dbReference>
<gene>
    <name evidence="4" type="ORF">Voc01_015170</name>
</gene>
<evidence type="ECO:0000256" key="1">
    <source>
        <dbReference type="ARBA" id="ARBA00007125"/>
    </source>
</evidence>
<sequence length="333" mass="36080">MRTGVLDIGSNAANLRVVDAGTGAAPVPVFRQKAPTGLADAIGADGTVSASGIRRLVGAVEATVAAARAQRVDELIPYVTSAVRDATNRDEILGVLRARTGLEVGFLSGEEEARLTYFAVHRWYGWSTGPLSLLDIGGGSMEIARGRDEDPTLAVSLPLGAGRLTRSHLPEHPARRRHVKRLRAHVRAVLAPMRRTASPGTVVATSKTFKQLSRFAGRPGTTPGTRLLHRHDLHAWIPRLAAMTPDERAKLPGVRAARARHLLAGAVVAETAMKTFRVDVVEVCPWALREGILLRRLEPLPLPDTLRTMRLDGPPAAGVSDLDDYRRRSRTYR</sequence>
<dbReference type="AlphaFoldDB" id="A0A8J3ZQT9"/>
<dbReference type="GO" id="GO:0016462">
    <property type="term" value="F:pyrophosphatase activity"/>
    <property type="evidence" value="ECO:0007669"/>
    <property type="project" value="TreeGrafter"/>
</dbReference>
<feature type="domain" description="Ppx/GppA phosphatase N-terminal" evidence="3">
    <location>
        <begin position="23"/>
        <end position="297"/>
    </location>
</feature>
<dbReference type="RefSeq" id="WP_203926580.1">
    <property type="nucleotide sequence ID" value="NZ_BOPH01000020.1"/>
</dbReference>
<evidence type="ECO:0000259" key="3">
    <source>
        <dbReference type="Pfam" id="PF02541"/>
    </source>
</evidence>
<dbReference type="CDD" id="cd24056">
    <property type="entry name" value="ASKHA_NBD_MtPPX1-like"/>
    <property type="match status" value="1"/>
</dbReference>
<comment type="caution">
    <text evidence="4">The sequence shown here is derived from an EMBL/GenBank/DDBJ whole genome shotgun (WGS) entry which is preliminary data.</text>
</comment>
<dbReference type="PANTHER" id="PTHR30005">
    <property type="entry name" value="EXOPOLYPHOSPHATASE"/>
    <property type="match status" value="1"/>
</dbReference>
<dbReference type="EMBL" id="BOPH01000020">
    <property type="protein sequence ID" value="GIJ66600.1"/>
    <property type="molecule type" value="Genomic_DNA"/>
</dbReference>
<dbReference type="Gene3D" id="3.30.420.150">
    <property type="entry name" value="Exopolyphosphatase. Domain 2"/>
    <property type="match status" value="1"/>
</dbReference>
<evidence type="ECO:0000256" key="2">
    <source>
        <dbReference type="ARBA" id="ARBA00022801"/>
    </source>
</evidence>
<evidence type="ECO:0000313" key="4">
    <source>
        <dbReference type="EMBL" id="GIJ66600.1"/>
    </source>
</evidence>
<dbReference type="Proteomes" id="UP000635606">
    <property type="component" value="Unassembled WGS sequence"/>
</dbReference>
<dbReference type="PANTHER" id="PTHR30005:SF0">
    <property type="entry name" value="RETROGRADE REGULATION PROTEIN 2"/>
    <property type="match status" value="1"/>
</dbReference>
<keyword evidence="5" id="KW-1185">Reference proteome</keyword>
<dbReference type="InterPro" id="IPR043129">
    <property type="entry name" value="ATPase_NBD"/>
</dbReference>
<organism evidence="4 5">
    <name type="scientific">Virgisporangium ochraceum</name>
    <dbReference type="NCBI Taxonomy" id="65505"/>
    <lineage>
        <taxon>Bacteria</taxon>
        <taxon>Bacillati</taxon>
        <taxon>Actinomycetota</taxon>
        <taxon>Actinomycetes</taxon>
        <taxon>Micromonosporales</taxon>
        <taxon>Micromonosporaceae</taxon>
        <taxon>Virgisporangium</taxon>
    </lineage>
</organism>